<name>A0A251THD3_HELAN</name>
<dbReference type="InParanoid" id="A0A251THD3"/>
<proteinExistence type="predicted"/>
<dbReference type="AlphaFoldDB" id="A0A251THD3"/>
<organism evidence="2 3">
    <name type="scientific">Helianthus annuus</name>
    <name type="common">Common sunflower</name>
    <dbReference type="NCBI Taxonomy" id="4232"/>
    <lineage>
        <taxon>Eukaryota</taxon>
        <taxon>Viridiplantae</taxon>
        <taxon>Streptophyta</taxon>
        <taxon>Embryophyta</taxon>
        <taxon>Tracheophyta</taxon>
        <taxon>Spermatophyta</taxon>
        <taxon>Magnoliopsida</taxon>
        <taxon>eudicotyledons</taxon>
        <taxon>Gunneridae</taxon>
        <taxon>Pentapetalae</taxon>
        <taxon>asterids</taxon>
        <taxon>campanulids</taxon>
        <taxon>Asterales</taxon>
        <taxon>Asteraceae</taxon>
        <taxon>Asteroideae</taxon>
        <taxon>Heliantheae alliance</taxon>
        <taxon>Heliantheae</taxon>
        <taxon>Helianthus</taxon>
    </lineage>
</organism>
<dbReference type="EMBL" id="CM007900">
    <property type="protein sequence ID" value="OTG09411.1"/>
    <property type="molecule type" value="Genomic_DNA"/>
</dbReference>
<evidence type="ECO:0000313" key="2">
    <source>
        <dbReference type="EMBL" id="OTG09411.1"/>
    </source>
</evidence>
<protein>
    <submittedName>
        <fullName evidence="2">Uncharacterized protein</fullName>
    </submittedName>
</protein>
<reference evidence="3" key="1">
    <citation type="journal article" date="2017" name="Nature">
        <title>The sunflower genome provides insights into oil metabolism, flowering and Asterid evolution.</title>
        <authorList>
            <person name="Badouin H."/>
            <person name="Gouzy J."/>
            <person name="Grassa C.J."/>
            <person name="Murat F."/>
            <person name="Staton S.E."/>
            <person name="Cottret L."/>
            <person name="Lelandais-Briere C."/>
            <person name="Owens G.L."/>
            <person name="Carrere S."/>
            <person name="Mayjonade B."/>
            <person name="Legrand L."/>
            <person name="Gill N."/>
            <person name="Kane N.C."/>
            <person name="Bowers J.E."/>
            <person name="Hubner S."/>
            <person name="Bellec A."/>
            <person name="Berard A."/>
            <person name="Berges H."/>
            <person name="Blanchet N."/>
            <person name="Boniface M.C."/>
            <person name="Brunel D."/>
            <person name="Catrice O."/>
            <person name="Chaidir N."/>
            <person name="Claudel C."/>
            <person name="Donnadieu C."/>
            <person name="Faraut T."/>
            <person name="Fievet G."/>
            <person name="Helmstetter N."/>
            <person name="King M."/>
            <person name="Knapp S.J."/>
            <person name="Lai Z."/>
            <person name="Le Paslier M.C."/>
            <person name="Lippi Y."/>
            <person name="Lorenzon L."/>
            <person name="Mandel J.R."/>
            <person name="Marage G."/>
            <person name="Marchand G."/>
            <person name="Marquand E."/>
            <person name="Bret-Mestries E."/>
            <person name="Morien E."/>
            <person name="Nambeesan S."/>
            <person name="Nguyen T."/>
            <person name="Pegot-Espagnet P."/>
            <person name="Pouilly N."/>
            <person name="Raftis F."/>
            <person name="Sallet E."/>
            <person name="Schiex T."/>
            <person name="Thomas J."/>
            <person name="Vandecasteele C."/>
            <person name="Vares D."/>
            <person name="Vear F."/>
            <person name="Vautrin S."/>
            <person name="Crespi M."/>
            <person name="Mangin B."/>
            <person name="Burke J.M."/>
            <person name="Salse J."/>
            <person name="Munos S."/>
            <person name="Vincourt P."/>
            <person name="Rieseberg L.H."/>
            <person name="Langlade N.B."/>
        </authorList>
    </citation>
    <scope>NUCLEOTIDE SEQUENCE [LARGE SCALE GENOMIC DNA]</scope>
    <source>
        <strain evidence="3">cv. SF193</strain>
    </source>
</reference>
<sequence>MYGEREYVSSSKSNPVSLKSITNSTLYLSLSIYIRRQETPPPPLKNTHGSKDISPPQSRHHPIDRGSWSLGILDLGTCCLQ</sequence>
<evidence type="ECO:0000256" key="1">
    <source>
        <dbReference type="SAM" id="MobiDB-lite"/>
    </source>
</evidence>
<evidence type="ECO:0000313" key="3">
    <source>
        <dbReference type="Proteomes" id="UP000215914"/>
    </source>
</evidence>
<gene>
    <name evidence="2" type="ORF">HannXRQ_Chr11g0352611</name>
</gene>
<dbReference type="Proteomes" id="UP000215914">
    <property type="component" value="Chromosome 11"/>
</dbReference>
<keyword evidence="3" id="KW-1185">Reference proteome</keyword>
<accession>A0A251THD3</accession>
<feature type="region of interest" description="Disordered" evidence="1">
    <location>
        <begin position="37"/>
        <end position="65"/>
    </location>
</feature>